<accession>A0A4Y9YU75</accession>
<reference evidence="1 2" key="1">
    <citation type="submission" date="2019-02" db="EMBL/GenBank/DDBJ databases">
        <title>Genome sequencing of the rare red list fungi Dentipellis fragilis.</title>
        <authorList>
            <person name="Buettner E."/>
            <person name="Kellner H."/>
        </authorList>
    </citation>
    <scope>NUCLEOTIDE SEQUENCE [LARGE SCALE GENOMIC DNA]</scope>
    <source>
        <strain evidence="1 2">DSM 105465</strain>
    </source>
</reference>
<protein>
    <submittedName>
        <fullName evidence="1">Uncharacterized protein</fullName>
    </submittedName>
</protein>
<evidence type="ECO:0000313" key="2">
    <source>
        <dbReference type="Proteomes" id="UP000298327"/>
    </source>
</evidence>
<gene>
    <name evidence="1" type="ORF">EVG20_g5641</name>
</gene>
<comment type="caution">
    <text evidence="1">The sequence shown here is derived from an EMBL/GenBank/DDBJ whole genome shotgun (WGS) entry which is preliminary data.</text>
</comment>
<organism evidence="1 2">
    <name type="scientific">Dentipellis fragilis</name>
    <dbReference type="NCBI Taxonomy" id="205917"/>
    <lineage>
        <taxon>Eukaryota</taxon>
        <taxon>Fungi</taxon>
        <taxon>Dikarya</taxon>
        <taxon>Basidiomycota</taxon>
        <taxon>Agaricomycotina</taxon>
        <taxon>Agaricomycetes</taxon>
        <taxon>Russulales</taxon>
        <taxon>Hericiaceae</taxon>
        <taxon>Dentipellis</taxon>
    </lineage>
</organism>
<name>A0A4Y9YU75_9AGAM</name>
<keyword evidence="2" id="KW-1185">Reference proteome</keyword>
<sequence length="84" mass="8920">MPLAYCTSHAASCSVSLISHPTDVLPLAITPRREAGERPTVRGILAPIVCLLPAAYRTVPRATACGANLAKHRRLGSASRRDSE</sequence>
<dbReference type="AlphaFoldDB" id="A0A4Y9YU75"/>
<dbReference type="EMBL" id="SEOQ01000341">
    <property type="protein sequence ID" value="TFY65303.1"/>
    <property type="molecule type" value="Genomic_DNA"/>
</dbReference>
<proteinExistence type="predicted"/>
<evidence type="ECO:0000313" key="1">
    <source>
        <dbReference type="EMBL" id="TFY65303.1"/>
    </source>
</evidence>
<dbReference type="Proteomes" id="UP000298327">
    <property type="component" value="Unassembled WGS sequence"/>
</dbReference>